<feature type="region of interest" description="Disordered" evidence="1">
    <location>
        <begin position="165"/>
        <end position="196"/>
    </location>
</feature>
<feature type="compositionally biased region" description="Basic and acidic residues" evidence="1">
    <location>
        <begin position="178"/>
        <end position="188"/>
    </location>
</feature>
<dbReference type="AlphaFoldDB" id="A0A060T0A0"/>
<accession>A0A060T0A0</accession>
<evidence type="ECO:0000256" key="1">
    <source>
        <dbReference type="SAM" id="MobiDB-lite"/>
    </source>
</evidence>
<protein>
    <submittedName>
        <fullName evidence="2">Uncharacterized protein</fullName>
    </submittedName>
</protein>
<comment type="caution">
    <text evidence="2">The sequence shown here is derived from an EMBL/GenBank/DDBJ whole genome shotgun (WGS) entry which is preliminary data.</text>
</comment>
<dbReference type="EMBL" id="CCBP010000566">
    <property type="protein sequence ID" value="CDO77939.1"/>
    <property type="molecule type" value="Genomic_DNA"/>
</dbReference>
<keyword evidence="3" id="KW-1185">Reference proteome</keyword>
<evidence type="ECO:0000313" key="3">
    <source>
        <dbReference type="Proteomes" id="UP000029665"/>
    </source>
</evidence>
<proteinExistence type="predicted"/>
<dbReference type="OrthoDB" id="2763540at2759"/>
<name>A0A060T0A0_PYCCI</name>
<gene>
    <name evidence="2" type="ORF">BN946_scf184577.g2</name>
</gene>
<reference evidence="2" key="1">
    <citation type="submission" date="2014-01" db="EMBL/GenBank/DDBJ databases">
        <title>The genome of the white-rot fungus Pycnoporus cinnabarinus: a basidiomycete model with a versatile arsenal for lignocellulosic biomass breakdown.</title>
        <authorList>
            <person name="Levasseur A."/>
            <person name="Lomascolo A."/>
            <person name="Ruiz-Duenas F.J."/>
            <person name="Uzan E."/>
            <person name="Piumi F."/>
            <person name="Kues U."/>
            <person name="Ram A.F.J."/>
            <person name="Murat C."/>
            <person name="Haon M."/>
            <person name="Benoit I."/>
            <person name="Arfi Y."/>
            <person name="Chevret D."/>
            <person name="Drula E."/>
            <person name="Kwon M.J."/>
            <person name="Gouret P."/>
            <person name="Lesage-Meessen L."/>
            <person name="Lombard V."/>
            <person name="Mariette J."/>
            <person name="Noirot C."/>
            <person name="Park J."/>
            <person name="Patyshakuliyeva A."/>
            <person name="Wieneger R.A.B."/>
            <person name="Wosten H.A.B."/>
            <person name="Martin F."/>
            <person name="Coutinho P.M."/>
            <person name="de Vries R."/>
            <person name="Martinez A.T."/>
            <person name="Klopp C."/>
            <person name="Pontarotti P."/>
            <person name="Henrissat B."/>
            <person name="Record E."/>
        </authorList>
    </citation>
    <scope>NUCLEOTIDE SEQUENCE [LARGE SCALE GENOMIC DNA]</scope>
    <source>
        <strain evidence="2">BRFM137</strain>
    </source>
</reference>
<dbReference type="HOGENOM" id="CLU_1390874_0_0_1"/>
<evidence type="ECO:0000313" key="2">
    <source>
        <dbReference type="EMBL" id="CDO77939.1"/>
    </source>
</evidence>
<organism evidence="2 3">
    <name type="scientific">Pycnoporus cinnabarinus</name>
    <name type="common">Cinnabar-red polypore</name>
    <name type="synonym">Trametes cinnabarina</name>
    <dbReference type="NCBI Taxonomy" id="5643"/>
    <lineage>
        <taxon>Eukaryota</taxon>
        <taxon>Fungi</taxon>
        <taxon>Dikarya</taxon>
        <taxon>Basidiomycota</taxon>
        <taxon>Agaricomycotina</taxon>
        <taxon>Agaricomycetes</taxon>
        <taxon>Polyporales</taxon>
        <taxon>Polyporaceae</taxon>
        <taxon>Trametes</taxon>
    </lineage>
</organism>
<dbReference type="Proteomes" id="UP000029665">
    <property type="component" value="Unassembled WGS sequence"/>
</dbReference>
<sequence>MPTMMSSHPRPVQRRTHQAKRKFALFTRAQAAPTPVPAPTAAPQFQWHEFKLLSLAEAQKREEIIYPPTWTTTLRAQLKIRTDSLGRTGREFLVAPKKLKTGTTLWTSTGVGEVCGGFGSPRDVSLLDNAQYSIPSPLPVAVPSSVQRLLTLAAQHIVSQRIKLSLNTPGGSGPGSGESERERKEVGARRYSQAAL</sequence>